<organism evidence="8 9">
    <name type="scientific">Planomonospora corallina</name>
    <dbReference type="NCBI Taxonomy" id="1806052"/>
    <lineage>
        <taxon>Bacteria</taxon>
        <taxon>Bacillati</taxon>
        <taxon>Actinomycetota</taxon>
        <taxon>Actinomycetes</taxon>
        <taxon>Streptosporangiales</taxon>
        <taxon>Streptosporangiaceae</taxon>
        <taxon>Planomonospora</taxon>
    </lineage>
</organism>
<evidence type="ECO:0000256" key="4">
    <source>
        <dbReference type="ARBA" id="ARBA00023163"/>
    </source>
</evidence>
<evidence type="ECO:0000313" key="8">
    <source>
        <dbReference type="EMBL" id="MFC4061738.1"/>
    </source>
</evidence>
<evidence type="ECO:0000256" key="2">
    <source>
        <dbReference type="ARBA" id="ARBA00023015"/>
    </source>
</evidence>
<dbReference type="SUPFAM" id="SSF88659">
    <property type="entry name" value="Sigma3 and sigma4 domains of RNA polymerase sigma factors"/>
    <property type="match status" value="1"/>
</dbReference>
<dbReference type="InterPro" id="IPR013325">
    <property type="entry name" value="RNA_pol_sigma_r2"/>
</dbReference>
<dbReference type="EMBL" id="JBHSBM010000034">
    <property type="protein sequence ID" value="MFC4061738.1"/>
    <property type="molecule type" value="Genomic_DNA"/>
</dbReference>
<dbReference type="InterPro" id="IPR039425">
    <property type="entry name" value="RNA_pol_sigma-70-like"/>
</dbReference>
<protein>
    <submittedName>
        <fullName evidence="8">RNA polymerase sigma factor</fullName>
    </submittedName>
</protein>
<gene>
    <name evidence="8" type="ORF">ACFOWE_25840</name>
</gene>
<evidence type="ECO:0000256" key="3">
    <source>
        <dbReference type="ARBA" id="ARBA00023082"/>
    </source>
</evidence>
<dbReference type="Proteomes" id="UP001595850">
    <property type="component" value="Unassembled WGS sequence"/>
</dbReference>
<evidence type="ECO:0000256" key="1">
    <source>
        <dbReference type="ARBA" id="ARBA00010641"/>
    </source>
</evidence>
<feature type="region of interest" description="Disordered" evidence="5">
    <location>
        <begin position="185"/>
        <end position="205"/>
    </location>
</feature>
<dbReference type="Gene3D" id="1.10.10.10">
    <property type="entry name" value="Winged helix-like DNA-binding domain superfamily/Winged helix DNA-binding domain"/>
    <property type="match status" value="1"/>
</dbReference>
<feature type="domain" description="RNA polymerase sigma-70 region 2" evidence="6">
    <location>
        <begin position="35"/>
        <end position="98"/>
    </location>
</feature>
<feature type="domain" description="RNA polymerase sigma factor 70 region 4 type 2" evidence="7">
    <location>
        <begin position="134"/>
        <end position="185"/>
    </location>
</feature>
<dbReference type="InterPro" id="IPR013249">
    <property type="entry name" value="RNA_pol_sigma70_r4_t2"/>
</dbReference>
<comment type="caution">
    <text evidence="8">The sequence shown here is derived from an EMBL/GenBank/DDBJ whole genome shotgun (WGS) entry which is preliminary data.</text>
</comment>
<keyword evidence="3" id="KW-0731">Sigma factor</keyword>
<dbReference type="Pfam" id="PF04542">
    <property type="entry name" value="Sigma70_r2"/>
    <property type="match status" value="1"/>
</dbReference>
<evidence type="ECO:0000259" key="6">
    <source>
        <dbReference type="Pfam" id="PF04542"/>
    </source>
</evidence>
<dbReference type="Gene3D" id="1.10.1740.10">
    <property type="match status" value="1"/>
</dbReference>
<evidence type="ECO:0000259" key="7">
    <source>
        <dbReference type="Pfam" id="PF08281"/>
    </source>
</evidence>
<sequence length="205" mass="22348">MAHADRTGAAPDAGGADDAEVIRRSLHEPDAFALLFDRHAPALHRYVTRRLGDSLADDVVADTFLAAFRRRDRYDQARPDARPWLYGIAANLIGKHRRVEIRAYRALARTGADEVAESYADRVDARVTASAVQRELAGALAGLSAGDREVLLLVAWADLSYDEVADAMGIPVGTVRSRLHRARKKTRAALGGADPTVTEEETRHG</sequence>
<dbReference type="InterPro" id="IPR007627">
    <property type="entry name" value="RNA_pol_sigma70_r2"/>
</dbReference>
<dbReference type="SUPFAM" id="SSF88946">
    <property type="entry name" value="Sigma2 domain of RNA polymerase sigma factors"/>
    <property type="match status" value="1"/>
</dbReference>
<dbReference type="InterPro" id="IPR036388">
    <property type="entry name" value="WH-like_DNA-bd_sf"/>
</dbReference>
<accession>A0ABV8IH12</accession>
<dbReference type="PANTHER" id="PTHR43133">
    <property type="entry name" value="RNA POLYMERASE ECF-TYPE SIGMA FACTO"/>
    <property type="match status" value="1"/>
</dbReference>
<dbReference type="CDD" id="cd06171">
    <property type="entry name" value="Sigma70_r4"/>
    <property type="match status" value="1"/>
</dbReference>
<evidence type="ECO:0000313" key="9">
    <source>
        <dbReference type="Proteomes" id="UP001595850"/>
    </source>
</evidence>
<keyword evidence="9" id="KW-1185">Reference proteome</keyword>
<proteinExistence type="inferred from homology"/>
<dbReference type="InterPro" id="IPR014284">
    <property type="entry name" value="RNA_pol_sigma-70_dom"/>
</dbReference>
<keyword evidence="2" id="KW-0805">Transcription regulation</keyword>
<dbReference type="InterPro" id="IPR013324">
    <property type="entry name" value="RNA_pol_sigma_r3/r4-like"/>
</dbReference>
<reference evidence="9" key="1">
    <citation type="journal article" date="2019" name="Int. J. Syst. Evol. Microbiol.">
        <title>The Global Catalogue of Microorganisms (GCM) 10K type strain sequencing project: providing services to taxonomists for standard genome sequencing and annotation.</title>
        <authorList>
            <consortium name="The Broad Institute Genomics Platform"/>
            <consortium name="The Broad Institute Genome Sequencing Center for Infectious Disease"/>
            <person name="Wu L."/>
            <person name="Ma J."/>
        </authorList>
    </citation>
    <scope>NUCLEOTIDE SEQUENCE [LARGE SCALE GENOMIC DNA]</scope>
    <source>
        <strain evidence="9">TBRC 4489</strain>
    </source>
</reference>
<dbReference type="PANTHER" id="PTHR43133:SF25">
    <property type="entry name" value="RNA POLYMERASE SIGMA FACTOR RFAY-RELATED"/>
    <property type="match status" value="1"/>
</dbReference>
<name>A0ABV8IH12_9ACTN</name>
<evidence type="ECO:0000256" key="5">
    <source>
        <dbReference type="SAM" id="MobiDB-lite"/>
    </source>
</evidence>
<dbReference type="NCBIfam" id="TIGR02937">
    <property type="entry name" value="sigma70-ECF"/>
    <property type="match status" value="1"/>
</dbReference>
<comment type="similarity">
    <text evidence="1">Belongs to the sigma-70 factor family. ECF subfamily.</text>
</comment>
<dbReference type="RefSeq" id="WP_377292225.1">
    <property type="nucleotide sequence ID" value="NZ_JBHSBM010000034.1"/>
</dbReference>
<dbReference type="Pfam" id="PF08281">
    <property type="entry name" value="Sigma70_r4_2"/>
    <property type="match status" value="1"/>
</dbReference>
<keyword evidence="4" id="KW-0804">Transcription</keyword>